<evidence type="ECO:0000256" key="6">
    <source>
        <dbReference type="ARBA" id="ARBA00022786"/>
    </source>
</evidence>
<dbReference type="Gene3D" id="3.30.40.10">
    <property type="entry name" value="Zinc/RING finger domain, C3HC4 (zinc finger)"/>
    <property type="match status" value="1"/>
</dbReference>
<dbReference type="OrthoDB" id="47475at2759"/>
<dbReference type="InterPro" id="IPR001394">
    <property type="entry name" value="Peptidase_C19_UCH"/>
</dbReference>
<keyword evidence="5 14" id="KW-0863">Zinc-finger</keyword>
<sequence>MKKCTHIDSFLSKYNQSSSENFEQNQAKKKNHLEKIISILLDLNHFGKALVLEKEDASPTNLKYLKCEQVNNSELFCSDDTSRLHLCAYCFYIGCFSLTNRCHIEQHSLKTGHNITLDAVYAAFYCFECRDFQYNSEIDALLCDSFNKASYLPHGKFSEWEPCQKTLKILKKYHQLNPNFENSIPVIKSFKIKSSSIIGLRGLINLGNTCFMNCILQTLTHIPSLRDYFLGDQHLCSFSNKNNDKNICLVCEIVSLFQEFYSGKKSPYIPFRLLHQVWTQVKHLAGYEQQDAHEFFIAALNAIHKNFVENDINCKSLNMDKKKFINYNNCHCIIDKIFTGGLQSDVICSNCNNISTTVDPFWDISLDIFKSSGKAGRNSLSQVFGETTRLEDCLQKFTFPEILTSFNCSNCKSSRGAKKQFTMKKLPVVCCFHLKRFEQTNRVHKKISDHISFPEVLDMSPFMSNKSTNPNYTPQINKDLGGFDNFNFSNRRLQTNKYFLFAVVNHHGTLESGHYTSFIRLRNDQWFKCSDHIISKASINEVLNSEG</sequence>
<evidence type="ECO:0000256" key="7">
    <source>
        <dbReference type="ARBA" id="ARBA00022801"/>
    </source>
</evidence>
<dbReference type="Gene3D" id="3.90.70.10">
    <property type="entry name" value="Cysteine proteinases"/>
    <property type="match status" value="1"/>
</dbReference>
<keyword evidence="8 15" id="KW-0788">Thiol protease</keyword>
<evidence type="ECO:0000256" key="5">
    <source>
        <dbReference type="ARBA" id="ARBA00022771"/>
    </source>
</evidence>
<dbReference type="Proteomes" id="UP000276133">
    <property type="component" value="Unassembled WGS sequence"/>
</dbReference>
<dbReference type="GO" id="GO:0008270">
    <property type="term" value="F:zinc ion binding"/>
    <property type="evidence" value="ECO:0007669"/>
    <property type="project" value="UniProtKB-KW"/>
</dbReference>
<evidence type="ECO:0000256" key="8">
    <source>
        <dbReference type="ARBA" id="ARBA00022807"/>
    </source>
</evidence>
<keyword evidence="11" id="KW-0804">Transcription</keyword>
<dbReference type="PROSITE" id="PS50235">
    <property type="entry name" value="USP_3"/>
    <property type="match status" value="1"/>
</dbReference>
<evidence type="ECO:0000256" key="4">
    <source>
        <dbReference type="ARBA" id="ARBA00022723"/>
    </source>
</evidence>
<dbReference type="InterPro" id="IPR028889">
    <property type="entry name" value="USP"/>
</dbReference>
<dbReference type="PROSITE" id="PS50271">
    <property type="entry name" value="ZF_UBP"/>
    <property type="match status" value="1"/>
</dbReference>
<dbReference type="SUPFAM" id="SSF54001">
    <property type="entry name" value="Cysteine proteinases"/>
    <property type="match status" value="1"/>
</dbReference>
<dbReference type="InterPro" id="IPR001607">
    <property type="entry name" value="Znf_UBP"/>
</dbReference>
<dbReference type="PROSITE" id="PS00973">
    <property type="entry name" value="USP_2"/>
    <property type="match status" value="1"/>
</dbReference>
<comment type="similarity">
    <text evidence="13">Belongs to the peptidase C19 family. UBP8 subfamily.</text>
</comment>
<dbReference type="GO" id="GO:0004843">
    <property type="term" value="F:cysteine-type deubiquitinase activity"/>
    <property type="evidence" value="ECO:0007669"/>
    <property type="project" value="UniProtKB-UniRule"/>
</dbReference>
<organism evidence="18 19">
    <name type="scientific">Brachionus plicatilis</name>
    <name type="common">Marine rotifer</name>
    <name type="synonym">Brachionus muelleri</name>
    <dbReference type="NCBI Taxonomy" id="10195"/>
    <lineage>
        <taxon>Eukaryota</taxon>
        <taxon>Metazoa</taxon>
        <taxon>Spiralia</taxon>
        <taxon>Gnathifera</taxon>
        <taxon>Rotifera</taxon>
        <taxon>Eurotatoria</taxon>
        <taxon>Monogononta</taxon>
        <taxon>Pseudotrocha</taxon>
        <taxon>Ploima</taxon>
        <taxon>Brachionidae</taxon>
        <taxon>Brachionus</taxon>
    </lineage>
</organism>
<dbReference type="InterPro" id="IPR038765">
    <property type="entry name" value="Papain-like_cys_pep_sf"/>
</dbReference>
<dbReference type="PANTHER" id="PTHR21646:SF33">
    <property type="entry name" value="UBIQUITIN CARBOXYL-TERMINAL HYDROLASE 22"/>
    <property type="match status" value="1"/>
</dbReference>
<evidence type="ECO:0000256" key="10">
    <source>
        <dbReference type="ARBA" id="ARBA00023015"/>
    </source>
</evidence>
<dbReference type="Pfam" id="PF02148">
    <property type="entry name" value="zf-UBP"/>
    <property type="match status" value="1"/>
</dbReference>
<evidence type="ECO:0000256" key="13">
    <source>
        <dbReference type="ARBA" id="ARBA00038490"/>
    </source>
</evidence>
<evidence type="ECO:0000256" key="3">
    <source>
        <dbReference type="ARBA" id="ARBA00022670"/>
    </source>
</evidence>
<evidence type="ECO:0000256" key="11">
    <source>
        <dbReference type="ARBA" id="ARBA00023163"/>
    </source>
</evidence>
<keyword evidence="10" id="KW-0805">Transcription regulation</keyword>
<keyword evidence="4" id="KW-0479">Metal-binding</keyword>
<dbReference type="Pfam" id="PF00443">
    <property type="entry name" value="UCH"/>
    <property type="match status" value="1"/>
</dbReference>
<evidence type="ECO:0000313" key="19">
    <source>
        <dbReference type="Proteomes" id="UP000276133"/>
    </source>
</evidence>
<dbReference type="EMBL" id="REGN01008560">
    <property type="protein sequence ID" value="RNA03269.1"/>
    <property type="molecule type" value="Genomic_DNA"/>
</dbReference>
<keyword evidence="7 15" id="KW-0378">Hydrolase</keyword>
<dbReference type="GO" id="GO:0005634">
    <property type="term" value="C:nucleus"/>
    <property type="evidence" value="ECO:0007669"/>
    <property type="project" value="UniProtKB-SubCell"/>
</dbReference>
<dbReference type="EC" id="3.4.19.12" evidence="15"/>
<feature type="domain" description="USP" evidence="16">
    <location>
        <begin position="201"/>
        <end position="547"/>
    </location>
</feature>
<dbReference type="InterPro" id="IPR013083">
    <property type="entry name" value="Znf_RING/FYVE/PHD"/>
</dbReference>
<keyword evidence="3 15" id="KW-0645">Protease</keyword>
<dbReference type="GO" id="GO:0016579">
    <property type="term" value="P:protein deubiquitination"/>
    <property type="evidence" value="ECO:0007669"/>
    <property type="project" value="InterPro"/>
</dbReference>
<name>A0A3M7PWJ9_BRAPC</name>
<keyword evidence="9" id="KW-0862">Zinc</keyword>
<evidence type="ECO:0000256" key="1">
    <source>
        <dbReference type="ARBA" id="ARBA00000707"/>
    </source>
</evidence>
<keyword evidence="12" id="KW-0539">Nucleus</keyword>
<dbReference type="PANTHER" id="PTHR21646">
    <property type="entry name" value="UBIQUITIN CARBOXYL-TERMINAL HYDROLASE"/>
    <property type="match status" value="1"/>
</dbReference>
<dbReference type="SUPFAM" id="SSF57850">
    <property type="entry name" value="RING/U-box"/>
    <property type="match status" value="1"/>
</dbReference>
<comment type="catalytic activity">
    <reaction evidence="1 15">
        <text>Thiol-dependent hydrolysis of ester, thioester, amide, peptide and isopeptide bonds formed by the C-terminal Gly of ubiquitin (a 76-residue protein attached to proteins as an intracellular targeting signal).</text>
        <dbReference type="EC" id="3.4.19.12"/>
    </reaction>
</comment>
<evidence type="ECO:0000256" key="9">
    <source>
        <dbReference type="ARBA" id="ARBA00022833"/>
    </source>
</evidence>
<accession>A0A3M7PWJ9</accession>
<keyword evidence="6 15" id="KW-0833">Ubl conjugation pathway</keyword>
<evidence type="ECO:0000256" key="12">
    <source>
        <dbReference type="ARBA" id="ARBA00023242"/>
    </source>
</evidence>
<evidence type="ECO:0000256" key="15">
    <source>
        <dbReference type="RuleBase" id="RU366025"/>
    </source>
</evidence>
<proteinExistence type="inferred from homology"/>
<dbReference type="STRING" id="10195.A0A3M7PWJ9"/>
<evidence type="ECO:0000313" key="18">
    <source>
        <dbReference type="EMBL" id="RNA03269.1"/>
    </source>
</evidence>
<dbReference type="PROSITE" id="PS00972">
    <property type="entry name" value="USP_1"/>
    <property type="match status" value="1"/>
</dbReference>
<dbReference type="AlphaFoldDB" id="A0A3M7PWJ9"/>
<dbReference type="InterPro" id="IPR018200">
    <property type="entry name" value="USP_CS"/>
</dbReference>
<gene>
    <name evidence="18" type="ORF">BpHYR1_029449</name>
</gene>
<dbReference type="GO" id="GO:0006508">
    <property type="term" value="P:proteolysis"/>
    <property type="evidence" value="ECO:0007669"/>
    <property type="project" value="UniProtKB-KW"/>
</dbReference>
<evidence type="ECO:0000256" key="2">
    <source>
        <dbReference type="ARBA" id="ARBA00004123"/>
    </source>
</evidence>
<comment type="caution">
    <text evidence="18">The sequence shown here is derived from an EMBL/GenBank/DDBJ whole genome shotgun (WGS) entry which is preliminary data.</text>
</comment>
<keyword evidence="19" id="KW-1185">Reference proteome</keyword>
<dbReference type="InterPro" id="IPR050185">
    <property type="entry name" value="Ub_carboxyl-term_hydrolase"/>
</dbReference>
<feature type="domain" description="UBP-type" evidence="17">
    <location>
        <begin position="41"/>
        <end position="152"/>
    </location>
</feature>
<evidence type="ECO:0000256" key="14">
    <source>
        <dbReference type="PROSITE-ProRule" id="PRU00502"/>
    </source>
</evidence>
<evidence type="ECO:0000259" key="16">
    <source>
        <dbReference type="PROSITE" id="PS50235"/>
    </source>
</evidence>
<protein>
    <recommendedName>
        <fullName evidence="15">Ubiquitin carboxyl-terminal hydrolase</fullName>
        <ecNumber evidence="15">3.4.19.12</ecNumber>
    </recommendedName>
</protein>
<evidence type="ECO:0000259" key="17">
    <source>
        <dbReference type="PROSITE" id="PS50271"/>
    </source>
</evidence>
<comment type="subcellular location">
    <subcellularLocation>
        <location evidence="2">Nucleus</location>
    </subcellularLocation>
</comment>
<reference evidence="18 19" key="1">
    <citation type="journal article" date="2018" name="Sci. Rep.">
        <title>Genomic signatures of local adaptation to the degree of environmental predictability in rotifers.</title>
        <authorList>
            <person name="Franch-Gras L."/>
            <person name="Hahn C."/>
            <person name="Garcia-Roger E.M."/>
            <person name="Carmona M.J."/>
            <person name="Serra M."/>
            <person name="Gomez A."/>
        </authorList>
    </citation>
    <scope>NUCLEOTIDE SEQUENCE [LARGE SCALE GENOMIC DNA]</scope>
    <source>
        <strain evidence="18">HYR1</strain>
    </source>
</reference>